<evidence type="ECO:0000256" key="2">
    <source>
        <dbReference type="ARBA" id="ARBA00022525"/>
    </source>
</evidence>
<dbReference type="NCBIfam" id="TIGR01167">
    <property type="entry name" value="LPXTG_anchor"/>
    <property type="match status" value="1"/>
</dbReference>
<feature type="compositionally biased region" description="Low complexity" evidence="5">
    <location>
        <begin position="196"/>
        <end position="260"/>
    </location>
</feature>
<dbReference type="RefSeq" id="WP_344352959.1">
    <property type="nucleotide sequence ID" value="NZ_BAAASM010000069.1"/>
</dbReference>
<proteinExistence type="predicted"/>
<keyword evidence="10" id="KW-1185">Reference proteome</keyword>
<sequence>MKYRPAVIAAAASAALLAGTPAAGAAEGDRGSLPACTDVSTAYGDYEQRDLKAALDITADALVPGGDWTPAKGSVTNLGRRDLPKVDIHAYPWLQTEDPEFQSMFKFVEVEMRTADGAWQPVNDTDAVLSVPVPSGRTLSYDLRVRVIKDVPARLYSSEFNFLASFADVYRFPDTGKEVECGASATGYDRFEIRRATTTPKPTPSSAQPTPTASRSSATPTAAPASASPTGSPATTPSASASPTSTASAAPVPASVPSATGGELAETGGSDATLPLAAAAAGLAVLGAAAVAFARRRRN</sequence>
<dbReference type="NCBIfam" id="NF041528">
    <property type="entry name" value="strep_LAETG"/>
    <property type="match status" value="1"/>
</dbReference>
<accession>A0ABW0WLK4</accession>
<keyword evidence="4" id="KW-0572">Peptidoglycan-anchor</keyword>
<evidence type="ECO:0000313" key="9">
    <source>
        <dbReference type="EMBL" id="MFC5659121.1"/>
    </source>
</evidence>
<evidence type="ECO:0000256" key="1">
    <source>
        <dbReference type="ARBA" id="ARBA00022512"/>
    </source>
</evidence>
<evidence type="ECO:0000256" key="5">
    <source>
        <dbReference type="SAM" id="MobiDB-lite"/>
    </source>
</evidence>
<keyword evidence="3 7" id="KW-0732">Signal</keyword>
<keyword evidence="6" id="KW-1133">Transmembrane helix</keyword>
<evidence type="ECO:0000256" key="3">
    <source>
        <dbReference type="ARBA" id="ARBA00022729"/>
    </source>
</evidence>
<feature type="domain" description="Gram-positive cocci surface proteins LPxTG" evidence="8">
    <location>
        <begin position="264"/>
        <end position="299"/>
    </location>
</feature>
<keyword evidence="6" id="KW-0812">Transmembrane</keyword>
<evidence type="ECO:0000256" key="4">
    <source>
        <dbReference type="ARBA" id="ARBA00023088"/>
    </source>
</evidence>
<keyword evidence="1" id="KW-0134">Cell wall</keyword>
<feature type="chain" id="PRO_5047382500" evidence="7">
    <location>
        <begin position="26"/>
        <end position="299"/>
    </location>
</feature>
<gene>
    <name evidence="9" type="ORF">ACFP3J_27070</name>
</gene>
<dbReference type="PROSITE" id="PS50847">
    <property type="entry name" value="GRAM_POS_ANCHORING"/>
    <property type="match status" value="1"/>
</dbReference>
<evidence type="ECO:0000259" key="8">
    <source>
        <dbReference type="PROSITE" id="PS50847"/>
    </source>
</evidence>
<evidence type="ECO:0000313" key="10">
    <source>
        <dbReference type="Proteomes" id="UP001596065"/>
    </source>
</evidence>
<dbReference type="EMBL" id="JBHSOE010000057">
    <property type="protein sequence ID" value="MFC5659121.1"/>
    <property type="molecule type" value="Genomic_DNA"/>
</dbReference>
<dbReference type="InterPro" id="IPR019931">
    <property type="entry name" value="LPXTG_anchor"/>
</dbReference>
<evidence type="ECO:0000256" key="6">
    <source>
        <dbReference type="SAM" id="Phobius"/>
    </source>
</evidence>
<protein>
    <submittedName>
        <fullName evidence="9">LAETG motif-containing sortase-dependent surface protein</fullName>
    </submittedName>
</protein>
<comment type="caution">
    <text evidence="9">The sequence shown here is derived from an EMBL/GenBank/DDBJ whole genome shotgun (WGS) entry which is preliminary data.</text>
</comment>
<feature type="region of interest" description="Disordered" evidence="5">
    <location>
        <begin position="191"/>
        <end position="269"/>
    </location>
</feature>
<name>A0ABW0WLK4_STRNO</name>
<reference evidence="10" key="1">
    <citation type="journal article" date="2019" name="Int. J. Syst. Evol. Microbiol.">
        <title>The Global Catalogue of Microorganisms (GCM) 10K type strain sequencing project: providing services to taxonomists for standard genome sequencing and annotation.</title>
        <authorList>
            <consortium name="The Broad Institute Genomics Platform"/>
            <consortium name="The Broad Institute Genome Sequencing Center for Infectious Disease"/>
            <person name="Wu L."/>
            <person name="Ma J."/>
        </authorList>
    </citation>
    <scope>NUCLEOTIDE SEQUENCE [LARGE SCALE GENOMIC DNA]</scope>
    <source>
        <strain evidence="10">KCTC 5701</strain>
    </source>
</reference>
<evidence type="ECO:0000256" key="7">
    <source>
        <dbReference type="SAM" id="SignalP"/>
    </source>
</evidence>
<feature type="signal peptide" evidence="7">
    <location>
        <begin position="1"/>
        <end position="25"/>
    </location>
</feature>
<keyword evidence="2" id="KW-0964">Secreted</keyword>
<keyword evidence="6" id="KW-0472">Membrane</keyword>
<feature type="transmembrane region" description="Helical" evidence="6">
    <location>
        <begin position="274"/>
        <end position="294"/>
    </location>
</feature>
<dbReference type="Proteomes" id="UP001596065">
    <property type="component" value="Unassembled WGS sequence"/>
</dbReference>
<organism evidence="9 10">
    <name type="scientific">Streptomyces nogalater</name>
    <dbReference type="NCBI Taxonomy" id="38314"/>
    <lineage>
        <taxon>Bacteria</taxon>
        <taxon>Bacillati</taxon>
        <taxon>Actinomycetota</taxon>
        <taxon>Actinomycetes</taxon>
        <taxon>Kitasatosporales</taxon>
        <taxon>Streptomycetaceae</taxon>
        <taxon>Streptomyces</taxon>
    </lineage>
</organism>